<protein>
    <submittedName>
        <fullName evidence="2">NAD-dependent epimerase/dehydratase family protein</fullName>
    </submittedName>
</protein>
<dbReference type="GO" id="GO:0004074">
    <property type="term" value="F:biliverdin reductase [NAD(P)H] activity"/>
    <property type="evidence" value="ECO:0007669"/>
    <property type="project" value="TreeGrafter"/>
</dbReference>
<dbReference type="InterPro" id="IPR036291">
    <property type="entry name" value="NAD(P)-bd_dom_sf"/>
</dbReference>
<dbReference type="Gene3D" id="3.40.50.720">
    <property type="entry name" value="NAD(P)-binding Rossmann-like Domain"/>
    <property type="match status" value="1"/>
</dbReference>
<dbReference type="GO" id="GO:0042602">
    <property type="term" value="F:riboflavin reductase (NADPH) activity"/>
    <property type="evidence" value="ECO:0007669"/>
    <property type="project" value="TreeGrafter"/>
</dbReference>
<dbReference type="Proteomes" id="UP000321479">
    <property type="component" value="Chromosome"/>
</dbReference>
<dbReference type="KEGG" id="mgin:FRZ54_12850"/>
<dbReference type="PANTHER" id="PTHR43355">
    <property type="entry name" value="FLAVIN REDUCTASE (NADPH)"/>
    <property type="match status" value="1"/>
</dbReference>
<proteinExistence type="predicted"/>
<dbReference type="EMBL" id="CP042436">
    <property type="protein sequence ID" value="QEC63427.1"/>
    <property type="molecule type" value="Genomic_DNA"/>
</dbReference>
<organism evidence="2 3">
    <name type="scientific">Mucilaginibacter ginsenosidivorans</name>
    <dbReference type="NCBI Taxonomy" id="398053"/>
    <lineage>
        <taxon>Bacteria</taxon>
        <taxon>Pseudomonadati</taxon>
        <taxon>Bacteroidota</taxon>
        <taxon>Sphingobacteriia</taxon>
        <taxon>Sphingobacteriales</taxon>
        <taxon>Sphingobacteriaceae</taxon>
        <taxon>Mucilaginibacter</taxon>
    </lineage>
</organism>
<dbReference type="AlphaFoldDB" id="A0A5B8UWB4"/>
<dbReference type="RefSeq" id="WP_147032003.1">
    <property type="nucleotide sequence ID" value="NZ_CP042436.1"/>
</dbReference>
<evidence type="ECO:0000313" key="2">
    <source>
        <dbReference type="EMBL" id="QEC63427.1"/>
    </source>
</evidence>
<dbReference type="InterPro" id="IPR051606">
    <property type="entry name" value="Polyketide_Oxido-like"/>
</dbReference>
<sequence length="219" mass="24918">MQILVLGGTGRTGRLVIDEALKRGHSVSVVVSHEYRLKHAPRLLDVHEGTPLNKYTLSAAMKGCDAIISTLNISRMSDFPWAALRTSEDFLSVSMKNILEASAEQKVKRIIMTSAWGVGETWKDIPFWFRWLVNNSNIHYAYYEHERQEELLKNSDAEWTAVRPAGLTDSMKEREIKVSLNNSPKPSLTISRLNTAKFMLDVLEKGLYIRQCPVISEKR</sequence>
<dbReference type="OrthoDB" id="9790734at2"/>
<accession>A0A5B8UWB4</accession>
<evidence type="ECO:0000259" key="1">
    <source>
        <dbReference type="Pfam" id="PF13460"/>
    </source>
</evidence>
<dbReference type="SUPFAM" id="SSF51735">
    <property type="entry name" value="NAD(P)-binding Rossmann-fold domains"/>
    <property type="match status" value="1"/>
</dbReference>
<name>A0A5B8UWB4_9SPHI</name>
<dbReference type="Pfam" id="PF13460">
    <property type="entry name" value="NAD_binding_10"/>
    <property type="match status" value="1"/>
</dbReference>
<feature type="domain" description="NAD(P)-binding" evidence="1">
    <location>
        <begin position="7"/>
        <end position="204"/>
    </location>
</feature>
<dbReference type="InterPro" id="IPR016040">
    <property type="entry name" value="NAD(P)-bd_dom"/>
</dbReference>
<gene>
    <name evidence="2" type="ORF">FRZ54_12850</name>
</gene>
<reference evidence="2 3" key="1">
    <citation type="journal article" date="2017" name="Curr. Microbiol.">
        <title>Mucilaginibacter ginsenosidivorans sp. nov., Isolated from Soil of Ginseng Field.</title>
        <authorList>
            <person name="Kim M.M."/>
            <person name="Siddiqi M.Z."/>
            <person name="Im W.T."/>
        </authorList>
    </citation>
    <scope>NUCLEOTIDE SEQUENCE [LARGE SCALE GENOMIC DNA]</scope>
    <source>
        <strain evidence="2 3">Gsoil 3017</strain>
    </source>
</reference>
<evidence type="ECO:0000313" key="3">
    <source>
        <dbReference type="Proteomes" id="UP000321479"/>
    </source>
</evidence>
<dbReference type="PANTHER" id="PTHR43355:SF2">
    <property type="entry name" value="FLAVIN REDUCTASE (NADPH)"/>
    <property type="match status" value="1"/>
</dbReference>
<keyword evidence="3" id="KW-1185">Reference proteome</keyword>